<dbReference type="PROSITE" id="PS50850">
    <property type="entry name" value="MFS"/>
    <property type="match status" value="1"/>
</dbReference>
<dbReference type="STRING" id="55209.HA50_25535"/>
<evidence type="ECO:0000313" key="10">
    <source>
        <dbReference type="Proteomes" id="UP000193749"/>
    </source>
</evidence>
<feature type="transmembrane region" description="Helical" evidence="7">
    <location>
        <begin position="198"/>
        <end position="218"/>
    </location>
</feature>
<feature type="transmembrane region" description="Helical" evidence="7">
    <location>
        <begin position="65"/>
        <end position="90"/>
    </location>
</feature>
<feature type="transmembrane region" description="Helical" evidence="7">
    <location>
        <begin position="128"/>
        <end position="151"/>
    </location>
</feature>
<dbReference type="InterPro" id="IPR011701">
    <property type="entry name" value="MFS"/>
</dbReference>
<evidence type="ECO:0000256" key="5">
    <source>
        <dbReference type="ARBA" id="ARBA00022989"/>
    </source>
</evidence>
<feature type="transmembrane region" description="Helical" evidence="7">
    <location>
        <begin position="40"/>
        <end position="59"/>
    </location>
</feature>
<feature type="transmembrane region" description="Helical" evidence="7">
    <location>
        <begin position="289"/>
        <end position="308"/>
    </location>
</feature>
<feature type="transmembrane region" description="Helical" evidence="7">
    <location>
        <begin position="342"/>
        <end position="360"/>
    </location>
</feature>
<dbReference type="InterPro" id="IPR036259">
    <property type="entry name" value="MFS_trans_sf"/>
</dbReference>
<dbReference type="InterPro" id="IPR020846">
    <property type="entry name" value="MFS_dom"/>
</dbReference>
<keyword evidence="2" id="KW-0813">Transport</keyword>
<proteinExistence type="predicted"/>
<name>A0A1X1EN28_PANCY</name>
<evidence type="ECO:0000256" key="6">
    <source>
        <dbReference type="ARBA" id="ARBA00023136"/>
    </source>
</evidence>
<dbReference type="PANTHER" id="PTHR43045">
    <property type="entry name" value="SHIKIMATE TRANSPORTER"/>
    <property type="match status" value="1"/>
</dbReference>
<evidence type="ECO:0000313" key="9">
    <source>
        <dbReference type="EMBL" id="ORM90337.1"/>
    </source>
</evidence>
<dbReference type="GO" id="GO:0022857">
    <property type="term" value="F:transmembrane transporter activity"/>
    <property type="evidence" value="ECO:0007669"/>
    <property type="project" value="InterPro"/>
</dbReference>
<feature type="transmembrane region" description="Helical" evidence="7">
    <location>
        <begin position="320"/>
        <end position="336"/>
    </location>
</feature>
<dbReference type="PROSITE" id="PS00217">
    <property type="entry name" value="SUGAR_TRANSPORT_2"/>
    <property type="match status" value="1"/>
</dbReference>
<sequence length="446" mass="47380">MSSIESPAAVNAVDRNISKENLRRASQASVIGTIIEYYDYALYGMASALIFGQLFFPALGPAAGLIASFATLAIGFVVRPLGAIFFGLLGDRLGRKFVLIATISLMGASSTLMGLLPTSAQVGMLAPALLILLRLLQGLGAGAEQAGVAILMTEYAPPEKRGYYASLPFIGIPGGLLLASGAYVWLGTLDHSVLLGGAWRIPFLASVVLLIVALFIRYRLQESPTFVKLEARDITVEHPVKQLLRTSKPSLLRGIGLRIAENGNSYIYYTLTLSYITSVKGMSAALGSLAIVLGCLIGLVCVPFFGWLSDKYGRVPLSRYACLGMILFAFPAWFGLSTGDVTLSVAVIAIGIGIGIPSMLGPQVSLLPEMFGSQNRYLGVAVAREFSAIISGGIAPMVGSILLYYTGNAWWSVACYVGGMSLVGFITTFFTPETRGRDLSLIDDAK</sequence>
<accession>A0A1X1EN28</accession>
<protein>
    <submittedName>
        <fullName evidence="9">MFS transporter</fullName>
    </submittedName>
</protein>
<evidence type="ECO:0000256" key="4">
    <source>
        <dbReference type="ARBA" id="ARBA00022692"/>
    </source>
</evidence>
<gene>
    <name evidence="9" type="ORF">HA50_25535</name>
</gene>
<comment type="subcellular location">
    <subcellularLocation>
        <location evidence="1">Cell membrane</location>
        <topology evidence="1">Multi-pass membrane protein</topology>
    </subcellularLocation>
</comment>
<feature type="transmembrane region" description="Helical" evidence="7">
    <location>
        <begin position="381"/>
        <end position="403"/>
    </location>
</feature>
<feature type="transmembrane region" description="Helical" evidence="7">
    <location>
        <begin position="163"/>
        <end position="186"/>
    </location>
</feature>
<dbReference type="PANTHER" id="PTHR43045:SF1">
    <property type="entry name" value="SHIKIMATE TRANSPORTER"/>
    <property type="match status" value="1"/>
</dbReference>
<dbReference type="SUPFAM" id="SSF103473">
    <property type="entry name" value="MFS general substrate transporter"/>
    <property type="match status" value="1"/>
</dbReference>
<evidence type="ECO:0000256" key="7">
    <source>
        <dbReference type="SAM" id="Phobius"/>
    </source>
</evidence>
<feature type="domain" description="Major facilitator superfamily (MFS) profile" evidence="8">
    <location>
        <begin position="25"/>
        <end position="436"/>
    </location>
</feature>
<dbReference type="InterPro" id="IPR005829">
    <property type="entry name" value="Sugar_transporter_CS"/>
</dbReference>
<keyword evidence="5 7" id="KW-1133">Transmembrane helix</keyword>
<evidence type="ECO:0000259" key="8">
    <source>
        <dbReference type="PROSITE" id="PS50850"/>
    </source>
</evidence>
<dbReference type="Gene3D" id="1.20.1250.20">
    <property type="entry name" value="MFS general substrate transporter like domains"/>
    <property type="match status" value="2"/>
</dbReference>
<keyword evidence="4 7" id="KW-0812">Transmembrane</keyword>
<keyword evidence="6 7" id="KW-0472">Membrane</keyword>
<evidence type="ECO:0000256" key="1">
    <source>
        <dbReference type="ARBA" id="ARBA00004651"/>
    </source>
</evidence>
<comment type="caution">
    <text evidence="9">The sequence shown here is derived from an EMBL/GenBank/DDBJ whole genome shotgun (WGS) entry which is preliminary data.</text>
</comment>
<feature type="transmembrane region" description="Helical" evidence="7">
    <location>
        <begin position="97"/>
        <end position="116"/>
    </location>
</feature>
<dbReference type="GO" id="GO:0005886">
    <property type="term" value="C:plasma membrane"/>
    <property type="evidence" value="ECO:0007669"/>
    <property type="project" value="UniProtKB-SubCell"/>
</dbReference>
<feature type="transmembrane region" description="Helical" evidence="7">
    <location>
        <begin position="409"/>
        <end position="430"/>
    </location>
</feature>
<evidence type="ECO:0000256" key="3">
    <source>
        <dbReference type="ARBA" id="ARBA00022475"/>
    </source>
</evidence>
<organism evidence="9 10">
    <name type="scientific">Pantoea cypripedii</name>
    <name type="common">Pectobacterium cypripedii</name>
    <name type="synonym">Erwinia cypripedii</name>
    <dbReference type="NCBI Taxonomy" id="55209"/>
    <lineage>
        <taxon>Bacteria</taxon>
        <taxon>Pseudomonadati</taxon>
        <taxon>Pseudomonadota</taxon>
        <taxon>Gammaproteobacteria</taxon>
        <taxon>Enterobacterales</taxon>
        <taxon>Erwiniaceae</taxon>
        <taxon>Pantoea</taxon>
    </lineage>
</organism>
<evidence type="ECO:0000256" key="2">
    <source>
        <dbReference type="ARBA" id="ARBA00022448"/>
    </source>
</evidence>
<dbReference type="Pfam" id="PF07690">
    <property type="entry name" value="MFS_1"/>
    <property type="match status" value="1"/>
</dbReference>
<dbReference type="AlphaFoldDB" id="A0A1X1EN28"/>
<reference evidence="9 10" key="1">
    <citation type="journal article" date="2017" name="Antonie Van Leeuwenhoek">
        <title>Phylogenomic resolution of the bacterial genus Pantoea and its relationship with Erwinia and Tatumella.</title>
        <authorList>
            <person name="Palmer M."/>
            <person name="Steenkamp E.T."/>
            <person name="Coetzee M.P."/>
            <person name="Chan W.Y."/>
            <person name="van Zyl E."/>
            <person name="De Maayer P."/>
            <person name="Coutinho T.A."/>
            <person name="Blom J."/>
            <person name="Smits T.H."/>
            <person name="Duffy B."/>
            <person name="Venter S.N."/>
        </authorList>
    </citation>
    <scope>NUCLEOTIDE SEQUENCE [LARGE SCALE GENOMIC DNA]</scope>
    <source>
        <strain evidence="9 10">LMG 2657</strain>
    </source>
</reference>
<dbReference type="EMBL" id="MLJI01000002">
    <property type="protein sequence ID" value="ORM90337.1"/>
    <property type="molecule type" value="Genomic_DNA"/>
</dbReference>
<keyword evidence="10" id="KW-1185">Reference proteome</keyword>
<keyword evidence="3" id="KW-1003">Cell membrane</keyword>
<dbReference type="Proteomes" id="UP000193749">
    <property type="component" value="Unassembled WGS sequence"/>
</dbReference>